<dbReference type="PANTHER" id="PTHR48098">
    <property type="entry name" value="ENTEROCHELIN ESTERASE-RELATED"/>
    <property type="match status" value="1"/>
</dbReference>
<evidence type="ECO:0000313" key="2">
    <source>
        <dbReference type="Proteomes" id="UP001524473"/>
    </source>
</evidence>
<dbReference type="InterPro" id="IPR050583">
    <property type="entry name" value="Mycobacterial_A85_antigen"/>
</dbReference>
<proteinExistence type="predicted"/>
<dbReference type="EMBL" id="JANFZH010000005">
    <property type="protein sequence ID" value="MCQ4838981.1"/>
    <property type="molecule type" value="Genomic_DNA"/>
</dbReference>
<dbReference type="SUPFAM" id="SSF53474">
    <property type="entry name" value="alpha/beta-Hydrolases"/>
    <property type="match status" value="1"/>
</dbReference>
<name>A0ABT1RWF7_9FIRM</name>
<dbReference type="Proteomes" id="UP001524473">
    <property type="component" value="Unassembled WGS sequence"/>
</dbReference>
<dbReference type="RefSeq" id="WP_066862091.1">
    <property type="nucleotide sequence ID" value="NZ_CABKVV010000012.1"/>
</dbReference>
<dbReference type="Pfam" id="PF00756">
    <property type="entry name" value="Esterase"/>
    <property type="match status" value="1"/>
</dbReference>
<accession>A0ABT1RWF7</accession>
<keyword evidence="2" id="KW-1185">Reference proteome</keyword>
<dbReference type="InterPro" id="IPR000801">
    <property type="entry name" value="Esterase-like"/>
</dbReference>
<dbReference type="InterPro" id="IPR029058">
    <property type="entry name" value="AB_hydrolase_fold"/>
</dbReference>
<protein>
    <submittedName>
        <fullName evidence="1">Esterase family protein</fullName>
    </submittedName>
</protein>
<dbReference type="PANTHER" id="PTHR48098:SF1">
    <property type="entry name" value="DIACYLGLYCEROL ACYLTRANSFERASE_MYCOLYLTRANSFERASE AG85A"/>
    <property type="match status" value="1"/>
</dbReference>
<reference evidence="1 2" key="1">
    <citation type="submission" date="2022-06" db="EMBL/GenBank/DDBJ databases">
        <title>Isolation of gut microbiota from human fecal samples.</title>
        <authorList>
            <person name="Pamer E.G."/>
            <person name="Barat B."/>
            <person name="Waligurski E."/>
            <person name="Medina S."/>
            <person name="Paddock L."/>
            <person name="Mostad J."/>
        </authorList>
    </citation>
    <scope>NUCLEOTIDE SEQUENCE [LARGE SCALE GENOMIC DNA]</scope>
    <source>
        <strain evidence="1 2">DFI.9.73</strain>
    </source>
</reference>
<organism evidence="1 2">
    <name type="scientific">Neglectibacter timonensis</name>
    <dbReference type="NCBI Taxonomy" id="1776382"/>
    <lineage>
        <taxon>Bacteria</taxon>
        <taxon>Bacillati</taxon>
        <taxon>Bacillota</taxon>
        <taxon>Clostridia</taxon>
        <taxon>Eubacteriales</taxon>
        <taxon>Oscillospiraceae</taxon>
        <taxon>Neglectibacter</taxon>
    </lineage>
</organism>
<comment type="caution">
    <text evidence="1">The sequence shown here is derived from an EMBL/GenBank/DDBJ whole genome shotgun (WGS) entry which is preliminary data.</text>
</comment>
<dbReference type="GeneID" id="90531760"/>
<evidence type="ECO:0000313" key="1">
    <source>
        <dbReference type="EMBL" id="MCQ4838981.1"/>
    </source>
</evidence>
<sequence>MALVQMNFESEYLQSNHEISVILPDKPRSLTPAQFYGSGKKYPVVWLLHGTFGDHSDWIRKSNVELYACERDVIVVSVSALNSDYLNWKDFSIGYNMWDYLTEELMPLVYNWFPASSKREDNFIAGLSMGGSGAIQYAVGHPDKFAAAAILSNAPVNVHKLYDEQGNFQGSERQATMVKNAGGFEAFLNSHANVWDKLPEFIRLPQHPSLYFTVGKNDFLYDRYVEFKAYAKEIGLDAVFEEYDGFTHEWRFWDMTIEKAFDFFGLPKKGAGNPF</sequence>
<gene>
    <name evidence="1" type="ORF">NE695_03505</name>
</gene>
<dbReference type="Gene3D" id="3.40.50.1820">
    <property type="entry name" value="alpha/beta hydrolase"/>
    <property type="match status" value="1"/>
</dbReference>